<organism evidence="1">
    <name type="scientific">Dichomitus squalens</name>
    <dbReference type="NCBI Taxonomy" id="114155"/>
    <lineage>
        <taxon>Eukaryota</taxon>
        <taxon>Fungi</taxon>
        <taxon>Dikarya</taxon>
        <taxon>Basidiomycota</taxon>
        <taxon>Agaricomycotina</taxon>
        <taxon>Agaricomycetes</taxon>
        <taxon>Polyporales</taxon>
        <taxon>Polyporaceae</taxon>
        <taxon>Dichomitus</taxon>
    </lineage>
</organism>
<protein>
    <submittedName>
        <fullName evidence="1">Uncharacterized protein</fullName>
    </submittedName>
</protein>
<gene>
    <name evidence="1" type="ORF">BD311DRAFT_251497</name>
</gene>
<dbReference type="Proteomes" id="UP000292957">
    <property type="component" value="Unassembled WGS sequence"/>
</dbReference>
<evidence type="ECO:0000313" key="1">
    <source>
        <dbReference type="EMBL" id="TBU21289.1"/>
    </source>
</evidence>
<dbReference type="EMBL" id="ML143634">
    <property type="protein sequence ID" value="TBU21289.1"/>
    <property type="molecule type" value="Genomic_DNA"/>
</dbReference>
<reference evidence="1" key="1">
    <citation type="submission" date="2019-01" db="EMBL/GenBank/DDBJ databases">
        <title>Draft genome sequences of three monokaryotic isolates of the white-rot basidiomycete fungus Dichomitus squalens.</title>
        <authorList>
            <consortium name="DOE Joint Genome Institute"/>
            <person name="Lopez S.C."/>
            <person name="Andreopoulos B."/>
            <person name="Pangilinan J."/>
            <person name="Lipzen A."/>
            <person name="Riley R."/>
            <person name="Ahrendt S."/>
            <person name="Ng V."/>
            <person name="Barry K."/>
            <person name="Daum C."/>
            <person name="Grigoriev I.V."/>
            <person name="Hilden K.S."/>
            <person name="Makela M.R."/>
            <person name="de Vries R.P."/>
        </authorList>
    </citation>
    <scope>NUCLEOTIDE SEQUENCE [LARGE SCALE GENOMIC DNA]</scope>
    <source>
        <strain evidence="1">OM18370.1</strain>
    </source>
</reference>
<dbReference type="AlphaFoldDB" id="A0A4Q9M3F9"/>
<name>A0A4Q9M3F9_9APHY</name>
<accession>A0A4Q9M3F9</accession>
<proteinExistence type="predicted"/>
<sequence length="174" mass="19568">MYDRWTWEGGRSILAKLRGGVVPNGSDSNLYWRRLLIVASCSALRQHDHFLLNVDLALQLRLPVNARLGTPPLLRRRGVLILQPPHNAHPPKNRTLGARLQHDIVVCHGVVEHQARGDTLVHGRLYDMVDRRLIVGPRGELHPCPPPRYNPASRSGPLAVASLRLETVLQRSPR</sequence>